<keyword evidence="4" id="KW-1185">Reference proteome</keyword>
<proteinExistence type="predicted"/>
<evidence type="ECO:0000313" key="3">
    <source>
        <dbReference type="EMBL" id="VDK38306.1"/>
    </source>
</evidence>
<organism evidence="3 4">
    <name type="scientific">Dibothriocephalus latus</name>
    <name type="common">Fish tapeworm</name>
    <name type="synonym">Diphyllobothrium latum</name>
    <dbReference type="NCBI Taxonomy" id="60516"/>
    <lineage>
        <taxon>Eukaryota</taxon>
        <taxon>Metazoa</taxon>
        <taxon>Spiralia</taxon>
        <taxon>Lophotrochozoa</taxon>
        <taxon>Platyhelminthes</taxon>
        <taxon>Cestoda</taxon>
        <taxon>Eucestoda</taxon>
        <taxon>Diphyllobothriidea</taxon>
        <taxon>Diphyllobothriidae</taxon>
        <taxon>Dibothriocephalus</taxon>
    </lineage>
</organism>
<evidence type="ECO:0000259" key="2">
    <source>
        <dbReference type="PROSITE" id="PS50146"/>
    </source>
</evidence>
<dbReference type="GO" id="GO:0008270">
    <property type="term" value="F:zinc ion binding"/>
    <property type="evidence" value="ECO:0007669"/>
    <property type="project" value="UniProtKB-KW"/>
</dbReference>
<dbReference type="GO" id="GO:0007165">
    <property type="term" value="P:signal transduction"/>
    <property type="evidence" value="ECO:0007669"/>
    <property type="project" value="InterPro"/>
</dbReference>
<dbReference type="Proteomes" id="UP000281553">
    <property type="component" value="Unassembled WGS sequence"/>
</dbReference>
<dbReference type="EMBL" id="UYRU01005069">
    <property type="protein sequence ID" value="VDK38306.1"/>
    <property type="molecule type" value="Genomic_DNA"/>
</dbReference>
<protein>
    <recommendedName>
        <fullName evidence="2">DAGKc domain-containing protein</fullName>
    </recommendedName>
</protein>
<dbReference type="InterPro" id="IPR017438">
    <property type="entry name" value="ATP-NAD_kinase_N"/>
</dbReference>
<dbReference type="SUPFAM" id="SSF111331">
    <property type="entry name" value="NAD kinase/diacylglycerol kinase-like"/>
    <property type="match status" value="1"/>
</dbReference>
<name>A0A3P6PEY8_DIBLA</name>
<dbReference type="GO" id="GO:0004143">
    <property type="term" value="F:ATP-dependent diacylglycerol kinase activity"/>
    <property type="evidence" value="ECO:0007669"/>
    <property type="project" value="InterPro"/>
</dbReference>
<evidence type="ECO:0000256" key="1">
    <source>
        <dbReference type="ARBA" id="ARBA00022771"/>
    </source>
</evidence>
<reference evidence="3 4" key="1">
    <citation type="submission" date="2018-11" db="EMBL/GenBank/DDBJ databases">
        <authorList>
            <consortium name="Pathogen Informatics"/>
        </authorList>
    </citation>
    <scope>NUCLEOTIDE SEQUENCE [LARGE SCALE GENOMIC DNA]</scope>
</reference>
<keyword evidence="1" id="KW-0479">Metal-binding</keyword>
<sequence length="209" mass="22989">MERPLVVLILPKIHPQMIPPDLQPLLVFVNIKSGGCQGIELMTAFRRLLNPFQQRYQKCFRDEDAITSHTQATFGETTHLLLFRPFVVIEFECGSLCPHSCVQAVVGHPLDIIRIDSQTARVFNLDYGGPLPGLFCFRQLPSYKIVVCGGDGTIGWTLSCLDSVGQDACCHSPPIAVLPLGTGNDLARVLNWGGGYTSAEDPLQILKNI</sequence>
<dbReference type="AlphaFoldDB" id="A0A3P6PEY8"/>
<keyword evidence="1" id="KW-0862">Zinc</keyword>
<feature type="non-terminal residue" evidence="3">
    <location>
        <position position="209"/>
    </location>
</feature>
<dbReference type="GO" id="GO:0016020">
    <property type="term" value="C:membrane"/>
    <property type="evidence" value="ECO:0007669"/>
    <property type="project" value="UniProtKB-SubCell"/>
</dbReference>
<dbReference type="Gene3D" id="3.40.50.10330">
    <property type="entry name" value="Probable inorganic polyphosphate/atp-NAD kinase, domain 1"/>
    <property type="match status" value="1"/>
</dbReference>
<keyword evidence="1" id="KW-0863">Zinc-finger</keyword>
<dbReference type="InterPro" id="IPR016064">
    <property type="entry name" value="NAD/diacylglycerol_kinase_sf"/>
</dbReference>
<feature type="domain" description="DAGKc" evidence="2">
    <location>
        <begin position="145"/>
        <end position="209"/>
    </location>
</feature>
<dbReference type="Pfam" id="PF00781">
    <property type="entry name" value="DAGK_cat"/>
    <property type="match status" value="1"/>
</dbReference>
<dbReference type="PANTHER" id="PTHR11255:SF54">
    <property type="entry name" value="DIACYLGLYCEROL KINASE THETA"/>
    <property type="match status" value="1"/>
</dbReference>
<dbReference type="OrthoDB" id="242257at2759"/>
<dbReference type="PROSITE" id="PS50146">
    <property type="entry name" value="DAGK"/>
    <property type="match status" value="1"/>
</dbReference>
<dbReference type="PANTHER" id="PTHR11255">
    <property type="entry name" value="DIACYLGLYCEROL KINASE"/>
    <property type="match status" value="1"/>
</dbReference>
<evidence type="ECO:0000313" key="4">
    <source>
        <dbReference type="Proteomes" id="UP000281553"/>
    </source>
</evidence>
<dbReference type="InterPro" id="IPR001206">
    <property type="entry name" value="Diacylglycerol_kinase_cat_dom"/>
</dbReference>
<dbReference type="InterPro" id="IPR037607">
    <property type="entry name" value="DGK"/>
</dbReference>
<gene>
    <name evidence="3" type="ORF">DILT_LOCUS934</name>
</gene>
<accession>A0A3P6PEY8</accession>
<dbReference type="SMART" id="SM00046">
    <property type="entry name" value="DAGKc"/>
    <property type="match status" value="1"/>
</dbReference>